<accession>A0A2D4MGV5</accession>
<evidence type="ECO:0000313" key="1">
    <source>
        <dbReference type="EMBL" id="LAB32660.1"/>
    </source>
</evidence>
<name>A0A2D4MGV5_9SAUR</name>
<organism evidence="1">
    <name type="scientific">Micrurus spixii</name>
    <name type="common">Amazon coral snake</name>
    <dbReference type="NCBI Taxonomy" id="129469"/>
    <lineage>
        <taxon>Eukaryota</taxon>
        <taxon>Metazoa</taxon>
        <taxon>Chordata</taxon>
        <taxon>Craniata</taxon>
        <taxon>Vertebrata</taxon>
        <taxon>Euteleostomi</taxon>
        <taxon>Lepidosauria</taxon>
        <taxon>Squamata</taxon>
        <taxon>Bifurcata</taxon>
        <taxon>Unidentata</taxon>
        <taxon>Episquamata</taxon>
        <taxon>Toxicofera</taxon>
        <taxon>Serpentes</taxon>
        <taxon>Colubroidea</taxon>
        <taxon>Elapidae</taxon>
        <taxon>Elapinae</taxon>
        <taxon>Micrurus</taxon>
    </lineage>
</organism>
<reference evidence="1" key="2">
    <citation type="submission" date="2017-11" db="EMBL/GenBank/DDBJ databases">
        <title>Coralsnake Venomics: Analyses of Venom Gland Transcriptomes and Proteomes of Six Brazilian Taxa.</title>
        <authorList>
            <person name="Aird S.D."/>
            <person name="Jorge da Silva N."/>
            <person name="Qiu L."/>
            <person name="Villar-Briones A."/>
            <person name="Aparecida-Saddi V."/>
            <person name="Campos-Telles M.P."/>
            <person name="Grau M."/>
            <person name="Mikheyev A.S."/>
        </authorList>
    </citation>
    <scope>NUCLEOTIDE SEQUENCE</scope>
    <source>
        <tissue evidence="1">Venom_gland</tissue>
    </source>
</reference>
<dbReference type="AlphaFoldDB" id="A0A2D4MGV5"/>
<reference evidence="1" key="1">
    <citation type="submission" date="2017-07" db="EMBL/GenBank/DDBJ databases">
        <authorList>
            <person name="Mikheyev A."/>
            <person name="Grau M."/>
        </authorList>
    </citation>
    <scope>NUCLEOTIDE SEQUENCE</scope>
    <source>
        <tissue evidence="1">Venom_gland</tissue>
    </source>
</reference>
<proteinExistence type="predicted"/>
<protein>
    <submittedName>
        <fullName evidence="1">Uncharacterized protein</fullName>
    </submittedName>
</protein>
<dbReference type="EMBL" id="IACM01092562">
    <property type="protein sequence ID" value="LAB32660.1"/>
    <property type="molecule type" value="Transcribed_RNA"/>
</dbReference>
<sequence length="110" mass="12311">MIPGERERDFFFGLASSNGGLQGRSGDLQGGSLAFILLYKHPRFFEKVALQTAPIEYQGEYRESFRDDSLNMPFSGKLHFTKGPGKALPLPFSWAQELIGKKNKIGNMNL</sequence>